<reference evidence="2 3" key="2">
    <citation type="submission" date="2024-01" db="EMBL/GenBank/DDBJ databases">
        <title>Comparative genomics of Cryptococcus and Kwoniella reveals pathogenesis evolution and contrasting modes of karyotype evolution via chromosome fusion or intercentromeric recombination.</title>
        <authorList>
            <person name="Coelho M.A."/>
            <person name="David-Palma M."/>
            <person name="Shea T."/>
            <person name="Bowers K."/>
            <person name="Mcginley-Smith S."/>
            <person name="Mohammad A.W."/>
            <person name="Gnirke A."/>
            <person name="Yurkov A.M."/>
            <person name="Nowrousian M."/>
            <person name="Sun S."/>
            <person name="Cuomo C.A."/>
            <person name="Heitman J."/>
        </authorList>
    </citation>
    <scope>NUCLEOTIDE SEQUENCE [LARGE SCALE GENOMIC DNA]</scope>
    <source>
        <strain evidence="2 3">IND107</strain>
    </source>
</reference>
<proteinExistence type="predicted"/>
<evidence type="ECO:0000313" key="3">
    <source>
        <dbReference type="Proteomes" id="UP000054399"/>
    </source>
</evidence>
<keyword evidence="1" id="KW-1133">Transmembrane helix</keyword>
<name>A0ABR3BKY5_9TREE</name>
<evidence type="ECO:0000313" key="2">
    <source>
        <dbReference type="EMBL" id="KAL0243458.1"/>
    </source>
</evidence>
<organism evidence="2 3">
    <name type="scientific">Cryptococcus tetragattii IND107</name>
    <dbReference type="NCBI Taxonomy" id="1296105"/>
    <lineage>
        <taxon>Eukaryota</taxon>
        <taxon>Fungi</taxon>
        <taxon>Dikarya</taxon>
        <taxon>Basidiomycota</taxon>
        <taxon>Agaricomycotina</taxon>
        <taxon>Tremellomycetes</taxon>
        <taxon>Tremellales</taxon>
        <taxon>Cryptococcaceae</taxon>
        <taxon>Cryptococcus</taxon>
        <taxon>Cryptococcus gattii species complex</taxon>
    </lineage>
</organism>
<feature type="transmembrane region" description="Helical" evidence="1">
    <location>
        <begin position="54"/>
        <end position="75"/>
    </location>
</feature>
<dbReference type="EMBL" id="ATAM02000010">
    <property type="protein sequence ID" value="KAL0243458.1"/>
    <property type="molecule type" value="Genomic_DNA"/>
</dbReference>
<evidence type="ECO:0000256" key="1">
    <source>
        <dbReference type="SAM" id="Phobius"/>
    </source>
</evidence>
<keyword evidence="1" id="KW-0472">Membrane</keyword>
<protein>
    <submittedName>
        <fullName evidence="2">Uncharacterized protein</fullName>
    </submittedName>
</protein>
<dbReference type="GeneID" id="91992279"/>
<sequence length="90" mass="10201">MLYFHRCLLPCRSRSPAVVRSAMYWFVVLSLRRIVEPDPDKVHGTSLSTIKSFFAFRIFLGLAASAACWTAGVLYSGSPDHSPLLWHYQP</sequence>
<gene>
    <name evidence="2" type="ORF">I308_105424</name>
</gene>
<accession>A0ABR3BKY5</accession>
<keyword evidence="3" id="KW-1185">Reference proteome</keyword>
<comment type="caution">
    <text evidence="2">The sequence shown here is derived from an EMBL/GenBank/DDBJ whole genome shotgun (WGS) entry which is preliminary data.</text>
</comment>
<dbReference type="Proteomes" id="UP000054399">
    <property type="component" value="Unassembled WGS sequence"/>
</dbReference>
<reference evidence="3" key="1">
    <citation type="submission" date="2015-01" db="EMBL/GenBank/DDBJ databases">
        <title>The Genome Sequence of Cryptococcus gattii MMRL2647.</title>
        <authorList>
            <consortium name="The Broad Institute Genomics Platform"/>
            <person name="Cuomo C."/>
            <person name="Litvintseva A."/>
            <person name="Chen Y."/>
            <person name="Heitman J."/>
            <person name="Sun S."/>
            <person name="Springer D."/>
            <person name="Dromer F."/>
            <person name="Young S."/>
            <person name="Zeng Q."/>
            <person name="Gargeya S."/>
            <person name="Abouelleil A."/>
            <person name="Alvarado L."/>
            <person name="Chapman S.B."/>
            <person name="Gainer-Dewar J."/>
            <person name="Goldberg J."/>
            <person name="Griggs A."/>
            <person name="Gujja S."/>
            <person name="Hansen M."/>
            <person name="Howarth C."/>
            <person name="Imamovic A."/>
            <person name="Larimer J."/>
            <person name="Murphy C."/>
            <person name="Naylor J."/>
            <person name="Pearson M."/>
            <person name="Priest M."/>
            <person name="Roberts A."/>
            <person name="Saif S."/>
            <person name="Shea T."/>
            <person name="Sykes S."/>
            <person name="Wortman J."/>
            <person name="Nusbaum C."/>
            <person name="Birren B."/>
        </authorList>
    </citation>
    <scope>NUCLEOTIDE SEQUENCE [LARGE SCALE GENOMIC DNA]</scope>
    <source>
        <strain evidence="3">IND107</strain>
    </source>
</reference>
<dbReference type="RefSeq" id="XP_066611825.1">
    <property type="nucleotide sequence ID" value="XM_066759879.1"/>
</dbReference>
<keyword evidence="1" id="KW-0812">Transmembrane</keyword>